<feature type="region of interest" description="Disordered" evidence="1">
    <location>
        <begin position="188"/>
        <end position="208"/>
    </location>
</feature>
<dbReference type="Proteomes" id="UP001155241">
    <property type="component" value="Unassembled WGS sequence"/>
</dbReference>
<gene>
    <name evidence="3" type="ORF">NG895_17650</name>
</gene>
<dbReference type="RefSeq" id="WP_252853839.1">
    <property type="nucleotide sequence ID" value="NZ_JAMXLR010000061.1"/>
</dbReference>
<accession>A0A9X2FH73</accession>
<dbReference type="EMBL" id="JAMXLR010000061">
    <property type="protein sequence ID" value="MCO6045726.1"/>
    <property type="molecule type" value="Genomic_DNA"/>
</dbReference>
<keyword evidence="2" id="KW-0732">Signal</keyword>
<sequence>MKPALYFVAPLMVGGLMLAQASTAQPYTVYSPQTTFAAGPACQTCPPPVPPPVVAQPAPRRCCILRFCDWLCGRNRPQTTIAAMPIVQAPPVTCAPVCAPSCGCSPCECGNCPSGGSFGTMPAPSLSSRPVAPSTYAATAPANYRPSYPVQQASYAPPASGYAQRTTAYAQPTSTYAQPARGYAAPTSTYAPPANTYAQPTRTYAQPTTPVRQVNYTAQGAPQSYSQRAPYPAAMQWGAGR</sequence>
<organism evidence="3 4">
    <name type="scientific">Aeoliella straminimaris</name>
    <dbReference type="NCBI Taxonomy" id="2954799"/>
    <lineage>
        <taxon>Bacteria</taxon>
        <taxon>Pseudomonadati</taxon>
        <taxon>Planctomycetota</taxon>
        <taxon>Planctomycetia</taxon>
        <taxon>Pirellulales</taxon>
        <taxon>Lacipirellulaceae</taxon>
        <taxon>Aeoliella</taxon>
    </lineage>
</organism>
<feature type="signal peptide" evidence="2">
    <location>
        <begin position="1"/>
        <end position="24"/>
    </location>
</feature>
<keyword evidence="4" id="KW-1185">Reference proteome</keyword>
<reference evidence="3" key="1">
    <citation type="submission" date="2022-06" db="EMBL/GenBank/DDBJ databases">
        <title>Aeoliella straminimaris, a novel planctomycete from sediments.</title>
        <authorList>
            <person name="Vitorino I.R."/>
            <person name="Lage O.M."/>
        </authorList>
    </citation>
    <scope>NUCLEOTIDE SEQUENCE</scope>
    <source>
        <strain evidence="3">ICT_H6.2</strain>
    </source>
</reference>
<name>A0A9X2FH73_9BACT</name>
<evidence type="ECO:0000256" key="2">
    <source>
        <dbReference type="SAM" id="SignalP"/>
    </source>
</evidence>
<dbReference type="AlphaFoldDB" id="A0A9X2FH73"/>
<feature type="chain" id="PRO_5040751792" evidence="2">
    <location>
        <begin position="25"/>
        <end position="241"/>
    </location>
</feature>
<comment type="caution">
    <text evidence="3">The sequence shown here is derived from an EMBL/GenBank/DDBJ whole genome shotgun (WGS) entry which is preliminary data.</text>
</comment>
<feature type="compositionally biased region" description="Polar residues" evidence="1">
    <location>
        <begin position="199"/>
        <end position="208"/>
    </location>
</feature>
<evidence type="ECO:0000313" key="3">
    <source>
        <dbReference type="EMBL" id="MCO6045726.1"/>
    </source>
</evidence>
<evidence type="ECO:0000313" key="4">
    <source>
        <dbReference type="Proteomes" id="UP001155241"/>
    </source>
</evidence>
<feature type="compositionally biased region" description="Low complexity" evidence="1">
    <location>
        <begin position="188"/>
        <end position="198"/>
    </location>
</feature>
<protein>
    <submittedName>
        <fullName evidence="3">Uncharacterized protein</fullName>
    </submittedName>
</protein>
<evidence type="ECO:0000256" key="1">
    <source>
        <dbReference type="SAM" id="MobiDB-lite"/>
    </source>
</evidence>
<proteinExistence type="predicted"/>